<dbReference type="EMBL" id="GL883098">
    <property type="protein sequence ID" value="EGG09164.1"/>
    <property type="molecule type" value="Genomic_DNA"/>
</dbReference>
<evidence type="ECO:0000313" key="2">
    <source>
        <dbReference type="EMBL" id="EGG09164.1"/>
    </source>
</evidence>
<dbReference type="OrthoDB" id="2513543at2759"/>
<organism evidence="3">
    <name type="scientific">Melampsora larici-populina (strain 98AG31 / pathotype 3-4-7)</name>
    <name type="common">Poplar leaf rust fungus</name>
    <dbReference type="NCBI Taxonomy" id="747676"/>
    <lineage>
        <taxon>Eukaryota</taxon>
        <taxon>Fungi</taxon>
        <taxon>Dikarya</taxon>
        <taxon>Basidiomycota</taxon>
        <taxon>Pucciniomycotina</taxon>
        <taxon>Pucciniomycetes</taxon>
        <taxon>Pucciniales</taxon>
        <taxon>Melampsoraceae</taxon>
        <taxon>Melampsora</taxon>
    </lineage>
</organism>
<dbReference type="KEGG" id="mlr:MELLADRAFT_104477"/>
<feature type="region of interest" description="Disordered" evidence="1">
    <location>
        <begin position="153"/>
        <end position="177"/>
    </location>
</feature>
<dbReference type="VEuPathDB" id="FungiDB:MELLADRAFT_104477"/>
<gene>
    <name evidence="2" type="ORF">MELLADRAFT_104477</name>
</gene>
<dbReference type="GeneID" id="18922283"/>
<keyword evidence="3" id="KW-1185">Reference proteome</keyword>
<reference evidence="3" key="1">
    <citation type="journal article" date="2011" name="Proc. Natl. Acad. Sci. U.S.A.">
        <title>Obligate biotrophy features unraveled by the genomic analysis of rust fungi.</title>
        <authorList>
            <person name="Duplessis S."/>
            <person name="Cuomo C.A."/>
            <person name="Lin Y.-C."/>
            <person name="Aerts A."/>
            <person name="Tisserant E."/>
            <person name="Veneault-Fourrey C."/>
            <person name="Joly D.L."/>
            <person name="Hacquard S."/>
            <person name="Amselem J."/>
            <person name="Cantarel B.L."/>
            <person name="Chiu R."/>
            <person name="Coutinho P.M."/>
            <person name="Feau N."/>
            <person name="Field M."/>
            <person name="Frey P."/>
            <person name="Gelhaye E."/>
            <person name="Goldberg J."/>
            <person name="Grabherr M.G."/>
            <person name="Kodira C.D."/>
            <person name="Kohler A."/>
            <person name="Kuees U."/>
            <person name="Lindquist E.A."/>
            <person name="Lucas S.M."/>
            <person name="Mago R."/>
            <person name="Mauceli E."/>
            <person name="Morin E."/>
            <person name="Murat C."/>
            <person name="Pangilinan J.L."/>
            <person name="Park R."/>
            <person name="Pearson M."/>
            <person name="Quesneville H."/>
            <person name="Rouhier N."/>
            <person name="Sakthikumar S."/>
            <person name="Salamov A.A."/>
            <person name="Schmutz J."/>
            <person name="Selles B."/>
            <person name="Shapiro H."/>
            <person name="Tanguay P."/>
            <person name="Tuskan G.A."/>
            <person name="Henrissat B."/>
            <person name="Van de Peer Y."/>
            <person name="Rouze P."/>
            <person name="Ellis J.G."/>
            <person name="Dodds P.N."/>
            <person name="Schein J.E."/>
            <person name="Zhong S."/>
            <person name="Hamelin R.C."/>
            <person name="Grigoriev I.V."/>
            <person name="Szabo L.J."/>
            <person name="Martin F."/>
        </authorList>
    </citation>
    <scope>NUCLEOTIDE SEQUENCE [LARGE SCALE GENOMIC DNA]</scope>
    <source>
        <strain evidence="3">98AG31 / pathotype 3-4-7</strain>
    </source>
</reference>
<dbReference type="PROSITE" id="PS51257">
    <property type="entry name" value="PROKAR_LIPOPROTEIN"/>
    <property type="match status" value="1"/>
</dbReference>
<dbReference type="InParanoid" id="F4REU4"/>
<evidence type="ECO:0000256" key="1">
    <source>
        <dbReference type="SAM" id="MobiDB-lite"/>
    </source>
</evidence>
<evidence type="ECO:0000313" key="3">
    <source>
        <dbReference type="Proteomes" id="UP000001072"/>
    </source>
</evidence>
<protein>
    <submittedName>
        <fullName evidence="2">Uncharacterized protein</fullName>
    </submittedName>
</protein>
<dbReference type="Proteomes" id="UP000001072">
    <property type="component" value="Unassembled WGS sequence"/>
</dbReference>
<dbReference type="HOGENOM" id="CLU_042078_0_0_1"/>
<accession>F4REU4</accession>
<dbReference type="AlphaFoldDB" id="F4REU4"/>
<proteinExistence type="predicted"/>
<feature type="region of interest" description="Disordered" evidence="1">
    <location>
        <begin position="372"/>
        <end position="406"/>
    </location>
</feature>
<name>F4REU4_MELLP</name>
<sequence length="521" mass="58968">MWELKKYPILRPILPQPTPGIQTGFGCPICPRNEKHPLEYVNVHRANNNELIGLRCSTFKNASHFFQTPYKKHILAQVQLHNEKAKNPASLSNLLNSKADSQLNTDEESSLGKCKGVNGLYASGHRETCLKRCPNKLCQQCCRHRAVQVCPHHQNRGSEALKPPTPSNPTSSSVFQSTASDRLLAPLPTRRAVNRPTQCAQADRVILKDLSQDALVHYNIERRRTQNEKDGICTKNLKLRVWLKAGEGFVIGAQATDFPRFALIESKPLRDSALNELKDRWDTQLEILQEDSMEWILSDASLSYTYRRSTTDLLVKVSGLREIDCIGLEKELQKIKEAHSSKPPIRTQASSLDLSSYLSMDGPMGVWGHEKMTTGTSSDESDSSEIEVVSSNVHRKRKLTNQTETASSQKKPCLNTRTWPGKTCKLSELILWCDKAPKGCSSKVPKSTWFEIFGDRFDPDKEFKTPYRYRTWVLKKKSDLVEWMTDRPNATIDEAKNKFIKSFREVASLRKGTCANPVVVE</sequence>
<dbReference type="RefSeq" id="XP_007407524.1">
    <property type="nucleotide sequence ID" value="XM_007407462.1"/>
</dbReference>